<dbReference type="PATRIC" id="fig|1685127.3.peg.1721"/>
<dbReference type="SUPFAM" id="SSF117074">
    <property type="entry name" value="Hypothetical protein PA1324"/>
    <property type="match status" value="1"/>
</dbReference>
<evidence type="ECO:0000256" key="3">
    <source>
        <dbReference type="ARBA" id="ARBA00022729"/>
    </source>
</evidence>
<evidence type="ECO:0000313" key="6">
    <source>
        <dbReference type="EMBL" id="KON31518.1"/>
    </source>
</evidence>
<name>A0A0M0BSG1_9ARCH</name>
<dbReference type="Gene3D" id="2.60.40.10">
    <property type="entry name" value="Immunoglobulins"/>
    <property type="match status" value="1"/>
</dbReference>
<proteinExistence type="predicted"/>
<feature type="domain" description="SD-repeat containing protein B" evidence="4">
    <location>
        <begin position="32"/>
        <end position="151"/>
    </location>
</feature>
<evidence type="ECO:0000256" key="1">
    <source>
        <dbReference type="ARBA" id="ARBA00004613"/>
    </source>
</evidence>
<dbReference type="InterPro" id="IPR013783">
    <property type="entry name" value="Ig-like_fold"/>
</dbReference>
<comment type="subcellular location">
    <subcellularLocation>
        <location evidence="1">Secreted</location>
    </subcellularLocation>
</comment>
<organism evidence="6 7">
    <name type="scientific">miscellaneous Crenarchaeota group-15 archaeon DG-45</name>
    <dbReference type="NCBI Taxonomy" id="1685127"/>
    <lineage>
        <taxon>Archaea</taxon>
        <taxon>Candidatus Bathyarchaeota</taxon>
        <taxon>MCG-15</taxon>
    </lineage>
</organism>
<evidence type="ECO:0000259" key="5">
    <source>
        <dbReference type="Pfam" id="PF24269"/>
    </source>
</evidence>
<dbReference type="Pfam" id="PF24269">
    <property type="entry name" value="DUF7467"/>
    <property type="match status" value="1"/>
</dbReference>
<accession>A0A0M0BSG1</accession>
<feature type="domain" description="DUF7467" evidence="5">
    <location>
        <begin position="182"/>
        <end position="301"/>
    </location>
</feature>
<dbReference type="Pfam" id="PF17210">
    <property type="entry name" value="SdrD_B"/>
    <property type="match status" value="1"/>
</dbReference>
<evidence type="ECO:0000259" key="4">
    <source>
        <dbReference type="Pfam" id="PF17210"/>
    </source>
</evidence>
<evidence type="ECO:0000256" key="2">
    <source>
        <dbReference type="ARBA" id="ARBA00022525"/>
    </source>
</evidence>
<dbReference type="EMBL" id="LFWZ01000003">
    <property type="protein sequence ID" value="KON31518.1"/>
    <property type="molecule type" value="Genomic_DNA"/>
</dbReference>
<keyword evidence="2" id="KW-0964">Secreted</keyword>
<protein>
    <submittedName>
        <fullName evidence="6">Uncharacterized protein</fullName>
    </submittedName>
</protein>
<dbReference type="GO" id="GO:0005576">
    <property type="term" value="C:extracellular region"/>
    <property type="evidence" value="ECO:0007669"/>
    <property type="project" value="UniProtKB-SubCell"/>
</dbReference>
<evidence type="ECO:0000313" key="7">
    <source>
        <dbReference type="Proteomes" id="UP000037210"/>
    </source>
</evidence>
<sequence>MIKIKKLSSVLTILLLCVLGTQVSLAHACQVTIGNFVWEDLDGDGIQDNGEPGIPGVTVELYYSWGKFLQSTTTDAFGEYYIDRHSDTPMTKNVYIKFIAPEGFYFTSPNQGSDDEVDSDADPLSGETEFFSIYLADCPGPYDDDFTRDAGLVRVCPSIDIEKLTRGEDISEPVWVCRLGEKPQVLVMRYTGDNILSHHQDPRKVVVSGDPGFAPEAHIIAANKKVQDLHKAKIFFDGNVALGDTFGIDATLAGENKLPADTYVHIFDLGGELLQTIKFHTSCSQPLVLGDQYGGVQLVGFIGEHGATTGLPP</sequence>
<dbReference type="InterPro" id="IPR033764">
    <property type="entry name" value="Sdr_B"/>
</dbReference>
<reference evidence="6 7" key="1">
    <citation type="submission" date="2015-06" db="EMBL/GenBank/DDBJ databases">
        <title>New insights into the roles of widespread benthic archaea in carbon and nitrogen cycling.</title>
        <authorList>
            <person name="Lazar C.S."/>
            <person name="Baker B.J."/>
            <person name="Seitz K.W."/>
            <person name="Hyde A.S."/>
            <person name="Dick G.J."/>
            <person name="Hinrichs K.-U."/>
            <person name="Teske A.P."/>
        </authorList>
    </citation>
    <scope>NUCLEOTIDE SEQUENCE [LARGE SCALE GENOMIC DNA]</scope>
    <source>
        <strain evidence="6">DG-45</strain>
    </source>
</reference>
<dbReference type="Proteomes" id="UP000037210">
    <property type="component" value="Unassembled WGS sequence"/>
</dbReference>
<gene>
    <name evidence="6" type="ORF">AC482_00580</name>
</gene>
<comment type="caution">
    <text evidence="6">The sequence shown here is derived from an EMBL/GenBank/DDBJ whole genome shotgun (WGS) entry which is preliminary data.</text>
</comment>
<dbReference type="AlphaFoldDB" id="A0A0M0BSG1"/>
<keyword evidence="3" id="KW-0732">Signal</keyword>
<dbReference type="InterPro" id="IPR055890">
    <property type="entry name" value="DUF7467"/>
</dbReference>